<gene>
    <name evidence="3" type="ORF">GCM10009762_21850</name>
</gene>
<evidence type="ECO:0000256" key="1">
    <source>
        <dbReference type="ARBA" id="ARBA00002286"/>
    </source>
</evidence>
<evidence type="ECO:0000313" key="3">
    <source>
        <dbReference type="EMBL" id="GAA1548216.1"/>
    </source>
</evidence>
<sequence length="234" mass="26347">MPTAALVDYIDEHRDRFGVEPICHVLRDAGLKIAPSTYYAAKTRPPSARAVRDEQLKADIAAVHAENLGVYGARKVHAELSREGVSVARCTVERLMRELELQGLRRDKTIKTTSGDGAETERPADLVGRVFTATAPNQLWVADLTYIRTHAGWVYAAFVIDVFSRLVVSWQVSTSLRTELALDALDMGLWQRCRNGQDTTGLVHHSDSGGPVSRHPLHRAPRRIRCRRFRWKQR</sequence>
<dbReference type="InterPro" id="IPR050900">
    <property type="entry name" value="Transposase_IS3/IS150/IS904"/>
</dbReference>
<comment type="caution">
    <text evidence="3">The sequence shown here is derived from an EMBL/GenBank/DDBJ whole genome shotgun (WGS) entry which is preliminary data.</text>
</comment>
<keyword evidence="4" id="KW-1185">Reference proteome</keyword>
<reference evidence="3 4" key="1">
    <citation type="journal article" date="2019" name="Int. J. Syst. Evol. Microbiol.">
        <title>The Global Catalogue of Microorganisms (GCM) 10K type strain sequencing project: providing services to taxonomists for standard genome sequencing and annotation.</title>
        <authorList>
            <consortium name="The Broad Institute Genomics Platform"/>
            <consortium name="The Broad Institute Genome Sequencing Center for Infectious Disease"/>
            <person name="Wu L."/>
            <person name="Ma J."/>
        </authorList>
    </citation>
    <scope>NUCLEOTIDE SEQUENCE [LARGE SCALE GENOMIC DNA]</scope>
    <source>
        <strain evidence="3 4">JCM 14588</strain>
    </source>
</reference>
<protein>
    <recommendedName>
        <fullName evidence="2">Integrase catalytic domain-containing protein</fullName>
    </recommendedName>
</protein>
<comment type="function">
    <text evidence="1">Involved in the transposition of the insertion sequence.</text>
</comment>
<dbReference type="InterPro" id="IPR048020">
    <property type="entry name" value="Transpos_IS3"/>
</dbReference>
<accession>A0ABN2BYJ7</accession>
<dbReference type="EMBL" id="BAAANV010000044">
    <property type="protein sequence ID" value="GAA1548216.1"/>
    <property type="molecule type" value="Genomic_DNA"/>
</dbReference>
<organism evidence="3 4">
    <name type="scientific">Dermacoccus barathri</name>
    <dbReference type="NCBI Taxonomy" id="322601"/>
    <lineage>
        <taxon>Bacteria</taxon>
        <taxon>Bacillati</taxon>
        <taxon>Actinomycetota</taxon>
        <taxon>Actinomycetes</taxon>
        <taxon>Micrococcales</taxon>
        <taxon>Dermacoccaceae</taxon>
        <taxon>Dermacoccus</taxon>
    </lineage>
</organism>
<dbReference type="PANTHER" id="PTHR46889">
    <property type="entry name" value="TRANSPOSASE INSF FOR INSERTION SEQUENCE IS3B-RELATED"/>
    <property type="match status" value="1"/>
</dbReference>
<name>A0ABN2BYJ7_9MICO</name>
<dbReference type="NCBIfam" id="NF033516">
    <property type="entry name" value="transpos_IS3"/>
    <property type="match status" value="1"/>
</dbReference>
<dbReference type="PROSITE" id="PS50994">
    <property type="entry name" value="INTEGRASE"/>
    <property type="match status" value="1"/>
</dbReference>
<dbReference type="InterPro" id="IPR012337">
    <property type="entry name" value="RNaseH-like_sf"/>
</dbReference>
<dbReference type="Pfam" id="PF00665">
    <property type="entry name" value="rve"/>
    <property type="match status" value="1"/>
</dbReference>
<dbReference type="Pfam" id="PF13276">
    <property type="entry name" value="HTH_21"/>
    <property type="match status" value="1"/>
</dbReference>
<dbReference type="InterPro" id="IPR001584">
    <property type="entry name" value="Integrase_cat-core"/>
</dbReference>
<dbReference type="InterPro" id="IPR036397">
    <property type="entry name" value="RNaseH_sf"/>
</dbReference>
<dbReference type="Gene3D" id="3.30.420.10">
    <property type="entry name" value="Ribonuclease H-like superfamily/Ribonuclease H"/>
    <property type="match status" value="1"/>
</dbReference>
<evidence type="ECO:0000259" key="2">
    <source>
        <dbReference type="PROSITE" id="PS50994"/>
    </source>
</evidence>
<evidence type="ECO:0000313" key="4">
    <source>
        <dbReference type="Proteomes" id="UP001501288"/>
    </source>
</evidence>
<proteinExistence type="predicted"/>
<dbReference type="InterPro" id="IPR025948">
    <property type="entry name" value="HTH-like_dom"/>
</dbReference>
<dbReference type="SUPFAM" id="SSF53098">
    <property type="entry name" value="Ribonuclease H-like"/>
    <property type="match status" value="1"/>
</dbReference>
<dbReference type="PANTHER" id="PTHR46889:SF4">
    <property type="entry name" value="TRANSPOSASE INSO FOR INSERTION SEQUENCE ELEMENT IS911B-RELATED"/>
    <property type="match status" value="1"/>
</dbReference>
<dbReference type="Proteomes" id="UP001501288">
    <property type="component" value="Unassembled WGS sequence"/>
</dbReference>
<feature type="domain" description="Integrase catalytic" evidence="2">
    <location>
        <begin position="132"/>
        <end position="234"/>
    </location>
</feature>
<dbReference type="RefSeq" id="WP_346030612.1">
    <property type="nucleotide sequence ID" value="NZ_BAAANV010000044.1"/>
</dbReference>